<keyword evidence="3" id="KW-1185">Reference proteome</keyword>
<dbReference type="AlphaFoldDB" id="W0RMS5"/>
<dbReference type="Pfam" id="PF00882">
    <property type="entry name" value="Zn_dep_PLPC"/>
    <property type="match status" value="1"/>
</dbReference>
<reference evidence="2 3" key="1">
    <citation type="journal article" date="2014" name="Genome Announc.">
        <title>Genome Sequence and Methylome of Soil Bacterium Gemmatirosa kalamazoonensis KBS708T, a Member of the Rarely Cultivated Gemmatimonadetes Phylum.</title>
        <authorList>
            <person name="Debruyn J.M."/>
            <person name="Radosevich M."/>
            <person name="Wommack K.E."/>
            <person name="Polson S.W."/>
            <person name="Hauser L.J."/>
            <person name="Fawaz M.N."/>
            <person name="Korlach J."/>
            <person name="Tsai Y.C."/>
        </authorList>
    </citation>
    <scope>NUCLEOTIDE SEQUENCE [LARGE SCALE GENOMIC DNA]</scope>
    <source>
        <strain evidence="2 3">KBS708</strain>
    </source>
</reference>
<dbReference type="PROSITE" id="PS51257">
    <property type="entry name" value="PROKAR_LIPOPROTEIN"/>
    <property type="match status" value="1"/>
</dbReference>
<evidence type="ECO:0000313" key="2">
    <source>
        <dbReference type="EMBL" id="AHG90718.1"/>
    </source>
</evidence>
<dbReference type="RefSeq" id="WP_025412184.1">
    <property type="nucleotide sequence ID" value="NZ_CP007128.1"/>
</dbReference>
<dbReference type="KEGG" id="gba:J421_3181"/>
<dbReference type="eggNOG" id="ENOG502ZB8E">
    <property type="taxonomic scope" value="Bacteria"/>
</dbReference>
<evidence type="ECO:0000313" key="3">
    <source>
        <dbReference type="Proteomes" id="UP000019151"/>
    </source>
</evidence>
<protein>
    <submittedName>
        <fullName evidence="2">Phospholipase C/P1 nuclease</fullName>
    </submittedName>
</protein>
<dbReference type="HOGENOM" id="CLU_073805_0_0_0"/>
<dbReference type="EMBL" id="CP007128">
    <property type="protein sequence ID" value="AHG90718.1"/>
    <property type="molecule type" value="Genomic_DNA"/>
</dbReference>
<sequence>MTPRDRRLPPAVAILGGALGCVVAACVLVALLPSTAHAWTPGTHVFLGEAVLRSLDLVPQAIADLLRAFPYDFLYGSIAADTSIAKKYVPTGRHCHSWNVGQEIAEQADDEPLRAFALGYQAHLAADAVAHNYFVPRQLAVTASTASLGHSYWESRFETHLGDRCSRRARELIMLDHARSDDHLDRILSPTIFSTSTNRRIFRGMVHVADSESWQRIFSLMTENSRWDLTDAEVEQHLMRSFDFVIDWLRRGERSEPYRLDPSGDEPLTTAKRVRRAALRRGGSTLVRDEAERRFGLPASSLRFAAELSMPLFLRSRVPAESPNGN</sequence>
<dbReference type="Proteomes" id="UP000019151">
    <property type="component" value="Chromosome"/>
</dbReference>
<feature type="domain" description="Phospholipase C/D" evidence="1">
    <location>
        <begin position="43"/>
        <end position="167"/>
    </location>
</feature>
<dbReference type="InParanoid" id="W0RMS5"/>
<proteinExistence type="predicted"/>
<gene>
    <name evidence="2" type="ORF">J421_3181</name>
</gene>
<name>W0RMS5_9BACT</name>
<dbReference type="OrthoDB" id="9786483at2"/>
<accession>W0RMS5</accession>
<evidence type="ECO:0000259" key="1">
    <source>
        <dbReference type="Pfam" id="PF00882"/>
    </source>
</evidence>
<organism evidence="2 3">
    <name type="scientific">Gemmatirosa kalamazoonensis</name>
    <dbReference type="NCBI Taxonomy" id="861299"/>
    <lineage>
        <taxon>Bacteria</taxon>
        <taxon>Pseudomonadati</taxon>
        <taxon>Gemmatimonadota</taxon>
        <taxon>Gemmatimonadia</taxon>
        <taxon>Gemmatimonadales</taxon>
        <taxon>Gemmatimonadaceae</taxon>
        <taxon>Gemmatirosa</taxon>
    </lineage>
</organism>
<dbReference type="InterPro" id="IPR029002">
    <property type="entry name" value="PLPC/GPLD1"/>
</dbReference>
<dbReference type="STRING" id="861299.J421_3181"/>